<dbReference type="Proteomes" id="UP000830167">
    <property type="component" value="Chromosome"/>
</dbReference>
<evidence type="ECO:0000259" key="1">
    <source>
        <dbReference type="Pfam" id="PF00501"/>
    </source>
</evidence>
<dbReference type="PROSITE" id="PS00455">
    <property type="entry name" value="AMP_BINDING"/>
    <property type="match status" value="1"/>
</dbReference>
<gene>
    <name evidence="3" type="ORF">LSG31_09480</name>
</gene>
<dbReference type="Pfam" id="PF13193">
    <property type="entry name" value="AMP-binding_C"/>
    <property type="match status" value="1"/>
</dbReference>
<dbReference type="Gene3D" id="3.40.50.12780">
    <property type="entry name" value="N-terminal domain of ligase-like"/>
    <property type="match status" value="1"/>
</dbReference>
<name>A0ABY4CPW4_9BACL</name>
<dbReference type="EMBL" id="CP089291">
    <property type="protein sequence ID" value="UOF92364.1"/>
    <property type="molecule type" value="Genomic_DNA"/>
</dbReference>
<protein>
    <submittedName>
        <fullName evidence="3">AMP-binding protein</fullName>
    </submittedName>
</protein>
<accession>A0ABY4CPW4</accession>
<dbReference type="Pfam" id="PF00501">
    <property type="entry name" value="AMP-binding"/>
    <property type="match status" value="1"/>
</dbReference>
<feature type="domain" description="AMP-dependent synthetase/ligase" evidence="1">
    <location>
        <begin position="33"/>
        <end position="422"/>
    </location>
</feature>
<dbReference type="InterPro" id="IPR050237">
    <property type="entry name" value="ATP-dep_AMP-bd_enzyme"/>
</dbReference>
<dbReference type="SUPFAM" id="SSF56801">
    <property type="entry name" value="Acetyl-CoA synthetase-like"/>
    <property type="match status" value="1"/>
</dbReference>
<dbReference type="PANTHER" id="PTHR43767">
    <property type="entry name" value="LONG-CHAIN-FATTY-ACID--COA LIGASE"/>
    <property type="match status" value="1"/>
</dbReference>
<dbReference type="PANTHER" id="PTHR43767:SF1">
    <property type="entry name" value="NONRIBOSOMAL PEPTIDE SYNTHASE PES1 (EUROFUNG)-RELATED"/>
    <property type="match status" value="1"/>
</dbReference>
<reference evidence="3" key="1">
    <citation type="submission" date="2021-12" db="EMBL/GenBank/DDBJ databases">
        <title>Alicyclobacillaceae gen. nov., sp. nov., isolated from chalcocite enrichment system.</title>
        <authorList>
            <person name="Jiang Z."/>
        </authorList>
    </citation>
    <scope>NUCLEOTIDE SEQUENCE</scope>
    <source>
        <strain evidence="3">MYW30-H2</strain>
    </source>
</reference>
<dbReference type="RefSeq" id="WP_347439033.1">
    <property type="nucleotide sequence ID" value="NZ_CP089291.1"/>
</dbReference>
<dbReference type="InterPro" id="IPR042099">
    <property type="entry name" value="ANL_N_sf"/>
</dbReference>
<dbReference type="InterPro" id="IPR000873">
    <property type="entry name" value="AMP-dep_synth/lig_dom"/>
</dbReference>
<organism evidence="3 4">
    <name type="scientific">Fodinisporobacter ferrooxydans</name>
    <dbReference type="NCBI Taxonomy" id="2901836"/>
    <lineage>
        <taxon>Bacteria</taxon>
        <taxon>Bacillati</taxon>
        <taxon>Bacillota</taxon>
        <taxon>Bacilli</taxon>
        <taxon>Bacillales</taxon>
        <taxon>Alicyclobacillaceae</taxon>
        <taxon>Fodinisporobacter</taxon>
    </lineage>
</organism>
<dbReference type="InterPro" id="IPR045851">
    <property type="entry name" value="AMP-bd_C_sf"/>
</dbReference>
<dbReference type="Gene3D" id="3.30.300.30">
    <property type="match status" value="1"/>
</dbReference>
<evidence type="ECO:0000313" key="3">
    <source>
        <dbReference type="EMBL" id="UOF92364.1"/>
    </source>
</evidence>
<evidence type="ECO:0000313" key="4">
    <source>
        <dbReference type="Proteomes" id="UP000830167"/>
    </source>
</evidence>
<feature type="domain" description="AMP-binding enzyme C-terminal" evidence="2">
    <location>
        <begin position="472"/>
        <end position="549"/>
    </location>
</feature>
<dbReference type="InterPro" id="IPR025110">
    <property type="entry name" value="AMP-bd_C"/>
</dbReference>
<dbReference type="InterPro" id="IPR020845">
    <property type="entry name" value="AMP-binding_CS"/>
</dbReference>
<sequence>MSSFYANKPWLKQYADYVPSEFAIPQKSMIDIFEEVAAARPDAPAIHYFHDTISYGTLNEWADRFSSLLAENGVGKGDRVAVYTQNNPHFLIVVYGAWKRGAIVVPLNPMFKEKELKYHLNDSAAKVLVALDSLYEQFGRSVVPNTQVQVVVTCHESDFVSDISAVPMLEKTRKLPVTDTIDMITTLSEIQVDAVGRDRVAVEPGDIALLVYTSGTTGQPKGAMNLHSNLAFNAEVYQRWMQLEENDKVLGIAPLFHITGIVAHMCVAPLAGIPIVLLHRFDPEAVLNFTEKWQPTMTVGSITAYIALMNTPSAAIRNFRSMVKCYSGGAPIPPSIVENFQKKMGPYIHNVYGLTESNSPLTAAPFGVAAPVDKASGALSVGVPIPNCEVRILALEDPNKEAGVGEEGQLAAKGPMIFAGYWNKPEATEKAFHDGFFLTGDVAVMDENGYLYIVDRKKDMIIVSGFKVWPREVEDVLYQHPAVKEAAVVGVPDPYRGETVKAFVSIKDEYLGNVMAEEIKQFCKERLAAYKYPRMVEILDQIPKTTSGKFLRRELRDRTVNQ</sequence>
<keyword evidence="4" id="KW-1185">Reference proteome</keyword>
<evidence type="ECO:0000259" key="2">
    <source>
        <dbReference type="Pfam" id="PF13193"/>
    </source>
</evidence>
<proteinExistence type="predicted"/>